<dbReference type="Proteomes" id="UP000824998">
    <property type="component" value="Unassembled WGS sequence"/>
</dbReference>
<evidence type="ECO:0000313" key="2">
    <source>
        <dbReference type="EMBL" id="KAG9237744.1"/>
    </source>
</evidence>
<sequence>MRLSTLEVPVLDRGTVNQSGTNFIVVLSNSFSKRKCQHPALQRDATQRNAMSGLQIKDQTTHEYEAKVLYNEGSRNGKERAQHSASGPKGGSVAEKPHTNACIQTQPAPVPGKVPDTPIQRRVSHNPVTGHTNTHTPSFGIKYQGCDLYGAHQLFLVMRHNCAHELAFGYKQFFQHPSQGCFNQQLRMAQRIPLSSYSHYCV</sequence>
<proteinExistence type="predicted"/>
<protein>
    <submittedName>
        <fullName evidence="2">Uncharacterized protein</fullName>
    </submittedName>
</protein>
<keyword evidence="3" id="KW-1185">Reference proteome</keyword>
<evidence type="ECO:0000313" key="3">
    <source>
        <dbReference type="Proteomes" id="UP000824998"/>
    </source>
</evidence>
<name>A0A9P7YQ51_9HELO</name>
<feature type="region of interest" description="Disordered" evidence="1">
    <location>
        <begin position="71"/>
        <end position="96"/>
    </location>
</feature>
<reference evidence="2" key="1">
    <citation type="journal article" date="2021" name="IMA Fungus">
        <title>Genomic characterization of three marine fungi, including Emericellopsis atlantica sp. nov. with signatures of a generalist lifestyle and marine biomass degradation.</title>
        <authorList>
            <person name="Hagestad O.C."/>
            <person name="Hou L."/>
            <person name="Andersen J.H."/>
            <person name="Hansen E.H."/>
            <person name="Altermark B."/>
            <person name="Li C."/>
            <person name="Kuhnert E."/>
            <person name="Cox R.J."/>
            <person name="Crous P.W."/>
            <person name="Spatafora J.W."/>
            <person name="Lail K."/>
            <person name="Amirebrahimi M."/>
            <person name="Lipzen A."/>
            <person name="Pangilinan J."/>
            <person name="Andreopoulos W."/>
            <person name="Hayes R.D."/>
            <person name="Ng V."/>
            <person name="Grigoriev I.V."/>
            <person name="Jackson S.A."/>
            <person name="Sutton T.D.S."/>
            <person name="Dobson A.D.W."/>
            <person name="Rama T."/>
        </authorList>
    </citation>
    <scope>NUCLEOTIDE SEQUENCE</scope>
    <source>
        <strain evidence="2">TRa018bII</strain>
    </source>
</reference>
<dbReference type="EMBL" id="MU251381">
    <property type="protein sequence ID" value="KAG9237744.1"/>
    <property type="molecule type" value="Genomic_DNA"/>
</dbReference>
<accession>A0A9P7YQ51</accession>
<evidence type="ECO:0000256" key="1">
    <source>
        <dbReference type="SAM" id="MobiDB-lite"/>
    </source>
</evidence>
<gene>
    <name evidence="2" type="ORF">BJ875DRAFT_438171</name>
</gene>
<dbReference type="AlphaFoldDB" id="A0A9P7YQ51"/>
<organism evidence="2 3">
    <name type="scientific">Amylocarpus encephaloides</name>
    <dbReference type="NCBI Taxonomy" id="45428"/>
    <lineage>
        <taxon>Eukaryota</taxon>
        <taxon>Fungi</taxon>
        <taxon>Dikarya</taxon>
        <taxon>Ascomycota</taxon>
        <taxon>Pezizomycotina</taxon>
        <taxon>Leotiomycetes</taxon>
        <taxon>Helotiales</taxon>
        <taxon>Helotiales incertae sedis</taxon>
        <taxon>Amylocarpus</taxon>
    </lineage>
</organism>
<comment type="caution">
    <text evidence="2">The sequence shown here is derived from an EMBL/GenBank/DDBJ whole genome shotgun (WGS) entry which is preliminary data.</text>
</comment>